<dbReference type="Proteomes" id="UP000077659">
    <property type="component" value="Unassembled WGS sequence"/>
</dbReference>
<dbReference type="AlphaFoldDB" id="A0A1A9M6N8"/>
<comment type="caution">
    <text evidence="1">The sequence shown here is derived from an EMBL/GenBank/DDBJ whole genome shotgun (WGS) entry which is preliminary data.</text>
</comment>
<reference evidence="1 2" key="1">
    <citation type="submission" date="2016-05" db="EMBL/GenBank/DDBJ databases">
        <title>Pathogenic, phenotypic and molecular characterisation of Xanthomonas nasturtii sp. nov. and Xanthomonas floridensis sp. nov., new species of Xanthomonas associated with watercress production in Florida.</title>
        <authorList>
            <person name="Vicente J.G."/>
            <person name="Rothwell S."/>
            <person name="Holub E.B."/>
            <person name="Studholme D.J."/>
        </authorList>
    </citation>
    <scope>NUCLEOTIDE SEQUENCE [LARGE SCALE GENOMIC DNA]</scope>
    <source>
        <strain evidence="1 2">WHRI 8848</strain>
    </source>
</reference>
<accession>A0A1A9M6N8</accession>
<dbReference type="STRING" id="1843580.A7D17_07700"/>
<sequence length="318" mass="35098">MMRIYAAGWALQSPALNFFKRFLVLNAIQLSGIVYPRQIPDDLDGIPVLDFETARNELHVGDIVLECHRPGVDDMRLGTALSEFFATLGIQTIGVTAFISGLIEQDQDDLLRFPVAGVTSTDLRGLRDKPLPRLIEDGFVDLRSHEVATRLDAIARSCDWDQMLAFDQDQTLEDELRVVLAELYAYGIFQRVHVLDTPLPFLEALLALKIQAPESEFVVELAAAAAKALGPQLEFYRRSLGCLQVAEASDGVTYLSGSVNAIASVLHAGHMSAPSVFFMRRSILDIDTIRRASGAQPYRIMLRQPDTSPGNLIAALMN</sequence>
<evidence type="ECO:0000313" key="1">
    <source>
        <dbReference type="EMBL" id="OAG65596.1"/>
    </source>
</evidence>
<gene>
    <name evidence="1" type="ORF">A7D17_07700</name>
</gene>
<protein>
    <submittedName>
        <fullName evidence="1">Uncharacterized protein</fullName>
    </submittedName>
</protein>
<proteinExistence type="predicted"/>
<name>A0A1A9M6N8_9XANT</name>
<dbReference type="EMBL" id="LXNG01000056">
    <property type="protein sequence ID" value="OAG65596.1"/>
    <property type="molecule type" value="Genomic_DNA"/>
</dbReference>
<organism evidence="1 2">
    <name type="scientific">Xanthomonas floridensis</name>
    <dbReference type="NCBI Taxonomy" id="1843580"/>
    <lineage>
        <taxon>Bacteria</taxon>
        <taxon>Pseudomonadati</taxon>
        <taxon>Pseudomonadota</taxon>
        <taxon>Gammaproteobacteria</taxon>
        <taxon>Lysobacterales</taxon>
        <taxon>Lysobacteraceae</taxon>
        <taxon>Xanthomonas</taxon>
    </lineage>
</organism>
<evidence type="ECO:0000313" key="2">
    <source>
        <dbReference type="Proteomes" id="UP000077659"/>
    </source>
</evidence>